<protein>
    <submittedName>
        <fullName evidence="1">Uncharacterized protein</fullName>
    </submittedName>
</protein>
<gene>
    <name evidence="1" type="ORF">METZ01_LOCUS464276</name>
</gene>
<accession>A0A383AUN2</accession>
<dbReference type="EMBL" id="UINC01195040">
    <property type="protein sequence ID" value="SVE11422.1"/>
    <property type="molecule type" value="Genomic_DNA"/>
</dbReference>
<sequence length="45" mass="5210">TAERVISVISILRKLAFYYHLLLNSVYQARYPNTAPYPGKLKRGK</sequence>
<name>A0A383AUN2_9ZZZZ</name>
<proteinExistence type="predicted"/>
<evidence type="ECO:0000313" key="1">
    <source>
        <dbReference type="EMBL" id="SVE11422.1"/>
    </source>
</evidence>
<reference evidence="1" key="1">
    <citation type="submission" date="2018-05" db="EMBL/GenBank/DDBJ databases">
        <authorList>
            <person name="Lanie J.A."/>
            <person name="Ng W.-L."/>
            <person name="Kazmierczak K.M."/>
            <person name="Andrzejewski T.M."/>
            <person name="Davidsen T.M."/>
            <person name="Wayne K.J."/>
            <person name="Tettelin H."/>
            <person name="Glass J.I."/>
            <person name="Rusch D."/>
            <person name="Podicherti R."/>
            <person name="Tsui H.-C.T."/>
            <person name="Winkler M.E."/>
        </authorList>
    </citation>
    <scope>NUCLEOTIDE SEQUENCE</scope>
</reference>
<organism evidence="1">
    <name type="scientific">marine metagenome</name>
    <dbReference type="NCBI Taxonomy" id="408172"/>
    <lineage>
        <taxon>unclassified sequences</taxon>
        <taxon>metagenomes</taxon>
        <taxon>ecological metagenomes</taxon>
    </lineage>
</organism>
<feature type="non-terminal residue" evidence="1">
    <location>
        <position position="1"/>
    </location>
</feature>
<dbReference type="AlphaFoldDB" id="A0A383AUN2"/>